<evidence type="ECO:0008006" key="4">
    <source>
        <dbReference type="Google" id="ProtNLM"/>
    </source>
</evidence>
<feature type="transmembrane region" description="Helical" evidence="1">
    <location>
        <begin position="64"/>
        <end position="87"/>
    </location>
</feature>
<evidence type="ECO:0000313" key="2">
    <source>
        <dbReference type="EMBL" id="GAA3084719.1"/>
    </source>
</evidence>
<sequence>MVEQHDKQAPVSDSASAPRGRRNYASCLATMVVVIAFLTVPAFGKELWGRDVWRWAGASWPGGVYSLAVTLGLAVPCLLLLVFAALTSVNWQRFKARSCAWTATACFGLIALLAMGGAVAETWPFGGGRRGSPGGTETSRHYPALWAAGGGATLLGFLVLAVVIRRREKQRLSRS</sequence>
<gene>
    <name evidence="2" type="ORF">GCM10010449_05620</name>
</gene>
<keyword evidence="1" id="KW-0812">Transmembrane</keyword>
<dbReference type="Proteomes" id="UP001501637">
    <property type="component" value="Unassembled WGS sequence"/>
</dbReference>
<reference evidence="3" key="1">
    <citation type="journal article" date="2019" name="Int. J. Syst. Evol. Microbiol.">
        <title>The Global Catalogue of Microorganisms (GCM) 10K type strain sequencing project: providing services to taxonomists for standard genome sequencing and annotation.</title>
        <authorList>
            <consortium name="The Broad Institute Genomics Platform"/>
            <consortium name="The Broad Institute Genome Sequencing Center for Infectious Disease"/>
            <person name="Wu L."/>
            <person name="Ma J."/>
        </authorList>
    </citation>
    <scope>NUCLEOTIDE SEQUENCE [LARGE SCALE GENOMIC DNA]</scope>
    <source>
        <strain evidence="3">JCM 9092</strain>
    </source>
</reference>
<organism evidence="2 3">
    <name type="scientific">Streptomyces rectiviolaceus</name>
    <dbReference type="NCBI Taxonomy" id="332591"/>
    <lineage>
        <taxon>Bacteria</taxon>
        <taxon>Bacillati</taxon>
        <taxon>Actinomycetota</taxon>
        <taxon>Actinomycetes</taxon>
        <taxon>Kitasatosporales</taxon>
        <taxon>Streptomycetaceae</taxon>
        <taxon>Streptomyces</taxon>
    </lineage>
</organism>
<accession>A0ABP6M6V9</accession>
<comment type="caution">
    <text evidence="2">The sequence shown here is derived from an EMBL/GenBank/DDBJ whole genome shotgun (WGS) entry which is preliminary data.</text>
</comment>
<keyword evidence="3" id="KW-1185">Reference proteome</keyword>
<dbReference type="RefSeq" id="WP_344518700.1">
    <property type="nucleotide sequence ID" value="NZ_BAAAUG010000013.1"/>
</dbReference>
<proteinExistence type="predicted"/>
<name>A0ABP6M6V9_9ACTN</name>
<keyword evidence="1" id="KW-1133">Transmembrane helix</keyword>
<evidence type="ECO:0000256" key="1">
    <source>
        <dbReference type="SAM" id="Phobius"/>
    </source>
</evidence>
<feature type="transmembrane region" description="Helical" evidence="1">
    <location>
        <begin position="99"/>
        <end position="123"/>
    </location>
</feature>
<dbReference type="EMBL" id="BAAAUG010000013">
    <property type="protein sequence ID" value="GAA3084719.1"/>
    <property type="molecule type" value="Genomic_DNA"/>
</dbReference>
<keyword evidence="1" id="KW-0472">Membrane</keyword>
<protein>
    <recommendedName>
        <fullName evidence="4">Integral membrane protein</fullName>
    </recommendedName>
</protein>
<feature type="transmembrane region" description="Helical" evidence="1">
    <location>
        <begin position="24"/>
        <end position="44"/>
    </location>
</feature>
<feature type="transmembrane region" description="Helical" evidence="1">
    <location>
        <begin position="143"/>
        <end position="164"/>
    </location>
</feature>
<evidence type="ECO:0000313" key="3">
    <source>
        <dbReference type="Proteomes" id="UP001501637"/>
    </source>
</evidence>